<dbReference type="RefSeq" id="WP_213247213.1">
    <property type="nucleotide sequence ID" value="NZ_CP045806.1"/>
</dbReference>
<evidence type="ECO:0000256" key="4">
    <source>
        <dbReference type="ARBA" id="ARBA00022840"/>
    </source>
</evidence>
<evidence type="ECO:0000256" key="5">
    <source>
        <dbReference type="ARBA" id="ARBA00022970"/>
    </source>
</evidence>
<dbReference type="Proteomes" id="UP001059836">
    <property type="component" value="Chromosome"/>
</dbReference>
<keyword evidence="3" id="KW-0547">Nucleotide-binding</keyword>
<dbReference type="GO" id="GO:0005524">
    <property type="term" value="F:ATP binding"/>
    <property type="evidence" value="ECO:0007669"/>
    <property type="project" value="UniProtKB-KW"/>
</dbReference>
<dbReference type="SMART" id="SM00382">
    <property type="entry name" value="AAA"/>
    <property type="match status" value="1"/>
</dbReference>
<evidence type="ECO:0000313" key="7">
    <source>
        <dbReference type="EMBL" id="QHN34276.1"/>
    </source>
</evidence>
<dbReference type="EMBL" id="CP045809">
    <property type="protein sequence ID" value="QHN34276.1"/>
    <property type="molecule type" value="Genomic_DNA"/>
</dbReference>
<dbReference type="PANTHER" id="PTHR43820:SF4">
    <property type="entry name" value="HIGH-AFFINITY BRANCHED-CHAIN AMINO ACID TRANSPORT ATP-BINDING PROTEIN LIVF"/>
    <property type="match status" value="1"/>
</dbReference>
<comment type="similarity">
    <text evidence="1">Belongs to the ABC transporter superfamily.</text>
</comment>
<evidence type="ECO:0000259" key="6">
    <source>
        <dbReference type="PROSITE" id="PS50893"/>
    </source>
</evidence>
<reference evidence="7" key="1">
    <citation type="journal article" date="2021" name="Nat. Microbiol.">
        <title>Cocultivation of an ultrasmall environmental parasitic bacterium with lytic ability against bacteria associated with wastewater foams.</title>
        <authorList>
            <person name="Batinovic S."/>
            <person name="Rose J.J.A."/>
            <person name="Ratcliffe J."/>
            <person name="Seviour R.J."/>
            <person name="Petrovski S."/>
        </authorList>
    </citation>
    <scope>NUCLEOTIDE SEQUENCE</scope>
    <source>
        <strain evidence="7">CON9</strain>
    </source>
</reference>
<proteinExistence type="inferred from homology"/>
<keyword evidence="5" id="KW-0029">Amino-acid transport</keyword>
<sequence>MSRPNGDRSGAPILELQDIRAGYGGITAVHGVSLSVRAGEVVALLGPNGAGKSTTQKVAAGVHPAQGGRLRYAGKDVTGIGARDAARAGVCLIPEGRGVFPNLSVRENLWMMTFTGRSREQIETDAYERFPILARRAKQTAGTMSGGEQQMLALSRGLACDPAVLLLDELSMGLAPLIVEQLYGQVAELARTGVAVLVVEQFATAVLDMADRAAVLVRGKVVYDGPPGRSLTDELANLYLGSST</sequence>
<dbReference type="InterPro" id="IPR027417">
    <property type="entry name" value="P-loop_NTPase"/>
</dbReference>
<dbReference type="InterPro" id="IPR003439">
    <property type="entry name" value="ABC_transporter-like_ATP-bd"/>
</dbReference>
<dbReference type="Pfam" id="PF00005">
    <property type="entry name" value="ABC_tran"/>
    <property type="match status" value="1"/>
</dbReference>
<name>A0ABX6IEJ5_9ACTN</name>
<organism evidence="7 8">
    <name type="scientific">Gordonia pseudamarae</name>
    <dbReference type="NCBI Taxonomy" id="2831662"/>
    <lineage>
        <taxon>Bacteria</taxon>
        <taxon>Bacillati</taxon>
        <taxon>Actinomycetota</taxon>
        <taxon>Actinomycetes</taxon>
        <taxon>Mycobacteriales</taxon>
        <taxon>Gordoniaceae</taxon>
        <taxon>Gordonia</taxon>
    </lineage>
</organism>
<dbReference type="InterPro" id="IPR052156">
    <property type="entry name" value="BCAA_Transport_ATP-bd_LivF"/>
</dbReference>
<keyword evidence="2" id="KW-0813">Transport</keyword>
<evidence type="ECO:0000256" key="2">
    <source>
        <dbReference type="ARBA" id="ARBA00022448"/>
    </source>
</evidence>
<dbReference type="Gene3D" id="3.40.50.300">
    <property type="entry name" value="P-loop containing nucleotide triphosphate hydrolases"/>
    <property type="match status" value="1"/>
</dbReference>
<keyword evidence="4 7" id="KW-0067">ATP-binding</keyword>
<dbReference type="PROSITE" id="PS00211">
    <property type="entry name" value="ABC_TRANSPORTER_1"/>
    <property type="match status" value="1"/>
</dbReference>
<dbReference type="PANTHER" id="PTHR43820">
    <property type="entry name" value="HIGH-AFFINITY BRANCHED-CHAIN AMINO ACID TRANSPORT ATP-BINDING PROTEIN LIVF"/>
    <property type="match status" value="1"/>
</dbReference>
<dbReference type="InterPro" id="IPR003593">
    <property type="entry name" value="AAA+_ATPase"/>
</dbReference>
<dbReference type="InterPro" id="IPR017871">
    <property type="entry name" value="ABC_transporter-like_CS"/>
</dbReference>
<dbReference type="CDD" id="cd03224">
    <property type="entry name" value="ABC_TM1139_LivF_branched"/>
    <property type="match status" value="1"/>
</dbReference>
<evidence type="ECO:0000256" key="1">
    <source>
        <dbReference type="ARBA" id="ARBA00005417"/>
    </source>
</evidence>
<keyword evidence="8" id="KW-1185">Reference proteome</keyword>
<evidence type="ECO:0000256" key="3">
    <source>
        <dbReference type="ARBA" id="ARBA00022741"/>
    </source>
</evidence>
<feature type="domain" description="ABC transporter" evidence="6">
    <location>
        <begin position="14"/>
        <end position="243"/>
    </location>
</feature>
<evidence type="ECO:0000313" key="8">
    <source>
        <dbReference type="Proteomes" id="UP001059836"/>
    </source>
</evidence>
<protein>
    <submittedName>
        <fullName evidence="7">ATP-binding cassette domain-containing protein</fullName>
    </submittedName>
</protein>
<accession>A0ABX6IEJ5</accession>
<dbReference type="SUPFAM" id="SSF52540">
    <property type="entry name" value="P-loop containing nucleoside triphosphate hydrolases"/>
    <property type="match status" value="1"/>
</dbReference>
<dbReference type="PROSITE" id="PS50893">
    <property type="entry name" value="ABC_TRANSPORTER_2"/>
    <property type="match status" value="1"/>
</dbReference>
<gene>
    <name evidence="7" type="ORF">GII31_04545</name>
</gene>